<evidence type="ECO:0000313" key="4">
    <source>
        <dbReference type="Proteomes" id="UP000308652"/>
    </source>
</evidence>
<feature type="coiled-coil region" evidence="1">
    <location>
        <begin position="89"/>
        <end position="116"/>
    </location>
</feature>
<dbReference type="AlphaFoldDB" id="A0A5C3M547"/>
<name>A0A5C3M547_9AGAR</name>
<dbReference type="OrthoDB" id="2915647at2759"/>
<evidence type="ECO:0000256" key="1">
    <source>
        <dbReference type="SAM" id="Coils"/>
    </source>
</evidence>
<evidence type="ECO:0000313" key="3">
    <source>
        <dbReference type="EMBL" id="TFK40442.1"/>
    </source>
</evidence>
<keyword evidence="1" id="KW-0175">Coiled coil</keyword>
<protein>
    <submittedName>
        <fullName evidence="3">Uncharacterized protein</fullName>
    </submittedName>
</protein>
<feature type="region of interest" description="Disordered" evidence="2">
    <location>
        <begin position="162"/>
        <end position="218"/>
    </location>
</feature>
<dbReference type="Proteomes" id="UP000308652">
    <property type="component" value="Unassembled WGS sequence"/>
</dbReference>
<keyword evidence="4" id="KW-1185">Reference proteome</keyword>
<feature type="compositionally biased region" description="Low complexity" evidence="2">
    <location>
        <begin position="237"/>
        <end position="251"/>
    </location>
</feature>
<accession>A0A5C3M547</accession>
<proteinExistence type="predicted"/>
<evidence type="ECO:0000256" key="2">
    <source>
        <dbReference type="SAM" id="MobiDB-lite"/>
    </source>
</evidence>
<feature type="region of interest" description="Disordered" evidence="2">
    <location>
        <begin position="237"/>
        <end position="273"/>
    </location>
</feature>
<feature type="compositionally biased region" description="Basic and acidic residues" evidence="2">
    <location>
        <begin position="189"/>
        <end position="218"/>
    </location>
</feature>
<sequence length="273" mass="31830">MALNQLIALVASMMFFNKKSKAKFPKLPKPSKSKQTSLPLPANWPSLLHNKCNNPQCRFPNPPQAVEGQYGCLGISGGFYCEGVYYVSAKSAEAVVRKHKEEIRREEEDRRILALAAEAERQNILKYEREEAGRRQAAEELARRYEAEHRMRDAPRWIHRGHEHASSSRYHEQHHHHQQSPHPYLSQSLERRVNQNKRQDDHHFIRDPRVFEYPREVPRPPVTVTHQVNAYHAAPQFHHAPQAPHPSQAMPQMPPPRGPREHRHAYPKPSRSW</sequence>
<dbReference type="EMBL" id="ML213597">
    <property type="protein sequence ID" value="TFK40442.1"/>
    <property type="molecule type" value="Genomic_DNA"/>
</dbReference>
<organism evidence="3 4">
    <name type="scientific">Crucibulum laeve</name>
    <dbReference type="NCBI Taxonomy" id="68775"/>
    <lineage>
        <taxon>Eukaryota</taxon>
        <taxon>Fungi</taxon>
        <taxon>Dikarya</taxon>
        <taxon>Basidiomycota</taxon>
        <taxon>Agaricomycotina</taxon>
        <taxon>Agaricomycetes</taxon>
        <taxon>Agaricomycetidae</taxon>
        <taxon>Agaricales</taxon>
        <taxon>Agaricineae</taxon>
        <taxon>Nidulariaceae</taxon>
        <taxon>Crucibulum</taxon>
    </lineage>
</organism>
<gene>
    <name evidence="3" type="ORF">BDQ12DRAFT_734411</name>
</gene>
<reference evidence="3 4" key="1">
    <citation type="journal article" date="2019" name="Nat. Ecol. Evol.">
        <title>Megaphylogeny resolves global patterns of mushroom evolution.</title>
        <authorList>
            <person name="Varga T."/>
            <person name="Krizsan K."/>
            <person name="Foldi C."/>
            <person name="Dima B."/>
            <person name="Sanchez-Garcia M."/>
            <person name="Sanchez-Ramirez S."/>
            <person name="Szollosi G.J."/>
            <person name="Szarkandi J.G."/>
            <person name="Papp V."/>
            <person name="Albert L."/>
            <person name="Andreopoulos W."/>
            <person name="Angelini C."/>
            <person name="Antonin V."/>
            <person name="Barry K.W."/>
            <person name="Bougher N.L."/>
            <person name="Buchanan P."/>
            <person name="Buyck B."/>
            <person name="Bense V."/>
            <person name="Catcheside P."/>
            <person name="Chovatia M."/>
            <person name="Cooper J."/>
            <person name="Damon W."/>
            <person name="Desjardin D."/>
            <person name="Finy P."/>
            <person name="Geml J."/>
            <person name="Haridas S."/>
            <person name="Hughes K."/>
            <person name="Justo A."/>
            <person name="Karasinski D."/>
            <person name="Kautmanova I."/>
            <person name="Kiss B."/>
            <person name="Kocsube S."/>
            <person name="Kotiranta H."/>
            <person name="LaButti K.M."/>
            <person name="Lechner B.E."/>
            <person name="Liimatainen K."/>
            <person name="Lipzen A."/>
            <person name="Lukacs Z."/>
            <person name="Mihaltcheva S."/>
            <person name="Morgado L.N."/>
            <person name="Niskanen T."/>
            <person name="Noordeloos M.E."/>
            <person name="Ohm R.A."/>
            <person name="Ortiz-Santana B."/>
            <person name="Ovrebo C."/>
            <person name="Racz N."/>
            <person name="Riley R."/>
            <person name="Savchenko A."/>
            <person name="Shiryaev A."/>
            <person name="Soop K."/>
            <person name="Spirin V."/>
            <person name="Szebenyi C."/>
            <person name="Tomsovsky M."/>
            <person name="Tulloss R.E."/>
            <person name="Uehling J."/>
            <person name="Grigoriev I.V."/>
            <person name="Vagvolgyi C."/>
            <person name="Papp T."/>
            <person name="Martin F.M."/>
            <person name="Miettinen O."/>
            <person name="Hibbett D.S."/>
            <person name="Nagy L.G."/>
        </authorList>
    </citation>
    <scope>NUCLEOTIDE SEQUENCE [LARGE SCALE GENOMIC DNA]</scope>
    <source>
        <strain evidence="3 4">CBS 166.37</strain>
    </source>
</reference>